<evidence type="ECO:0000256" key="7">
    <source>
        <dbReference type="RuleBase" id="RU367100"/>
    </source>
</evidence>
<dbReference type="AlphaFoldDB" id="A0A2H3IVY0"/>
<dbReference type="OMA" id="QEYTRAC"/>
<dbReference type="STRING" id="742152.A0A2H3IVY0"/>
<name>A0A2H3IVY0_WOLCO</name>
<protein>
    <recommendedName>
        <fullName evidence="3 7">Defect at low temperature protein 1</fullName>
    </recommendedName>
</protein>
<dbReference type="PROSITE" id="PS51257">
    <property type="entry name" value="PROKAR_LIPOPROTEIN"/>
    <property type="match status" value="1"/>
</dbReference>
<keyword evidence="5 7" id="KW-1133">Transmembrane helix</keyword>
<comment type="function">
    <text evidence="1 7">Required for growth under high-pressure and low-temperature conditions.</text>
</comment>
<evidence type="ECO:0000256" key="5">
    <source>
        <dbReference type="ARBA" id="ARBA00022989"/>
    </source>
</evidence>
<dbReference type="PANTHER" id="PTHR40021:SF1">
    <property type="entry name" value="DEFECT AT LOW TEMPERATURE PROTEIN 1"/>
    <property type="match status" value="1"/>
</dbReference>
<feature type="transmembrane region" description="Helical" evidence="7">
    <location>
        <begin position="12"/>
        <end position="40"/>
    </location>
</feature>
<comment type="similarity">
    <text evidence="2 7">Belongs to the DLT1 family.</text>
</comment>
<feature type="transmembrane region" description="Helical" evidence="7">
    <location>
        <begin position="52"/>
        <end position="73"/>
    </location>
</feature>
<keyword evidence="4 7" id="KW-0812">Transmembrane</keyword>
<accession>A0A2H3IVY0</accession>
<dbReference type="EMBL" id="KB467831">
    <property type="protein sequence ID" value="PCH33575.1"/>
    <property type="molecule type" value="Genomic_DNA"/>
</dbReference>
<dbReference type="PANTHER" id="PTHR40021">
    <property type="entry name" value="DEFECT AT LOW TEMPERATURE PROTEIN 1"/>
    <property type="match status" value="1"/>
</dbReference>
<organism evidence="8 9">
    <name type="scientific">Wolfiporia cocos (strain MD-104)</name>
    <name type="common">Brown rot fungus</name>
    <dbReference type="NCBI Taxonomy" id="742152"/>
    <lineage>
        <taxon>Eukaryota</taxon>
        <taxon>Fungi</taxon>
        <taxon>Dikarya</taxon>
        <taxon>Basidiomycota</taxon>
        <taxon>Agaricomycotina</taxon>
        <taxon>Agaricomycetes</taxon>
        <taxon>Polyporales</taxon>
        <taxon>Phaeolaceae</taxon>
        <taxon>Wolfiporia</taxon>
    </lineage>
</organism>
<dbReference type="OrthoDB" id="337038at2759"/>
<evidence type="ECO:0000256" key="1">
    <source>
        <dbReference type="ARBA" id="ARBA00002489"/>
    </source>
</evidence>
<evidence type="ECO:0000256" key="6">
    <source>
        <dbReference type="ARBA" id="ARBA00023136"/>
    </source>
</evidence>
<keyword evidence="6 7" id="KW-0472">Membrane</keyword>
<proteinExistence type="inferred from homology"/>
<evidence type="ECO:0000256" key="4">
    <source>
        <dbReference type="ARBA" id="ARBA00022692"/>
    </source>
</evidence>
<comment type="subcellular location">
    <subcellularLocation>
        <location evidence="7">Membrane</location>
        <topology evidence="7">Multi-pass membrane protein</topology>
    </subcellularLocation>
</comment>
<evidence type="ECO:0000313" key="8">
    <source>
        <dbReference type="EMBL" id="PCH33575.1"/>
    </source>
</evidence>
<evidence type="ECO:0000256" key="3">
    <source>
        <dbReference type="ARBA" id="ARBA00021353"/>
    </source>
</evidence>
<evidence type="ECO:0000256" key="2">
    <source>
        <dbReference type="ARBA" id="ARBA00005550"/>
    </source>
</evidence>
<reference evidence="8 9" key="1">
    <citation type="journal article" date="2012" name="Science">
        <title>The Paleozoic origin of enzymatic lignin decomposition reconstructed from 31 fungal genomes.</title>
        <authorList>
            <person name="Floudas D."/>
            <person name="Binder M."/>
            <person name="Riley R."/>
            <person name="Barry K."/>
            <person name="Blanchette R.A."/>
            <person name="Henrissat B."/>
            <person name="Martinez A.T."/>
            <person name="Otillar R."/>
            <person name="Spatafora J.W."/>
            <person name="Yadav J.S."/>
            <person name="Aerts A."/>
            <person name="Benoit I."/>
            <person name="Boyd A."/>
            <person name="Carlson A."/>
            <person name="Copeland A."/>
            <person name="Coutinho P.M."/>
            <person name="de Vries R.P."/>
            <person name="Ferreira P."/>
            <person name="Findley K."/>
            <person name="Foster B."/>
            <person name="Gaskell J."/>
            <person name="Glotzer D."/>
            <person name="Gorecki P."/>
            <person name="Heitman J."/>
            <person name="Hesse C."/>
            <person name="Hori C."/>
            <person name="Igarashi K."/>
            <person name="Jurgens J.A."/>
            <person name="Kallen N."/>
            <person name="Kersten P."/>
            <person name="Kohler A."/>
            <person name="Kuees U."/>
            <person name="Kumar T.K.A."/>
            <person name="Kuo A."/>
            <person name="LaButti K."/>
            <person name="Larrondo L.F."/>
            <person name="Lindquist E."/>
            <person name="Ling A."/>
            <person name="Lombard V."/>
            <person name="Lucas S."/>
            <person name="Lundell T."/>
            <person name="Martin R."/>
            <person name="McLaughlin D.J."/>
            <person name="Morgenstern I."/>
            <person name="Morin E."/>
            <person name="Murat C."/>
            <person name="Nagy L.G."/>
            <person name="Nolan M."/>
            <person name="Ohm R.A."/>
            <person name="Patyshakuliyeva A."/>
            <person name="Rokas A."/>
            <person name="Ruiz-Duenas F.J."/>
            <person name="Sabat G."/>
            <person name="Salamov A."/>
            <person name="Samejima M."/>
            <person name="Schmutz J."/>
            <person name="Slot J.C."/>
            <person name="St John F."/>
            <person name="Stenlid J."/>
            <person name="Sun H."/>
            <person name="Sun S."/>
            <person name="Syed K."/>
            <person name="Tsang A."/>
            <person name="Wiebenga A."/>
            <person name="Young D."/>
            <person name="Pisabarro A."/>
            <person name="Eastwood D.C."/>
            <person name="Martin F."/>
            <person name="Cullen D."/>
            <person name="Grigoriev I.V."/>
            <person name="Hibbett D.S."/>
        </authorList>
    </citation>
    <scope>NUCLEOTIDE SEQUENCE [LARGE SCALE GENOMIC DNA]</scope>
    <source>
        <strain evidence="8 9">MD-104</strain>
    </source>
</reference>
<dbReference type="InterPro" id="IPR038869">
    <property type="entry name" value="DLT1"/>
</dbReference>
<sequence>MKFSWSRGASTIWGLLYVLLVLLTTFFAAVSCAFLLSQAVRTAKHHSWKDNFNAVVIGAAYVLVCVLSLAFCLKRRIAVHRRLRRISKTYRTLRREDLPESVHRFIQQEYTRVCLITLDSQPRDGLQEGWGRPGTAYAGVRFRTALRDTIREIDALAHLIIPRHPLLRPHARMLHHFRFILPLLPKDEDGLTPLHYYDSAIQLARHASREPTENEFIVGMSAAVEIKRILDMCRQEMLEGSTPDLGETLSAEI</sequence>
<dbReference type="GO" id="GO:0016020">
    <property type="term" value="C:membrane"/>
    <property type="evidence" value="ECO:0007669"/>
    <property type="project" value="UniProtKB-SubCell"/>
</dbReference>
<evidence type="ECO:0000313" key="9">
    <source>
        <dbReference type="Proteomes" id="UP000218811"/>
    </source>
</evidence>
<gene>
    <name evidence="7" type="primary">DLT1</name>
    <name evidence="8" type="ORF">WOLCODRAFT_135200</name>
</gene>
<dbReference type="Proteomes" id="UP000218811">
    <property type="component" value="Unassembled WGS sequence"/>
</dbReference>
<keyword evidence="9" id="KW-1185">Reference proteome</keyword>